<accession>A0A1M6FLD6</accession>
<dbReference type="EMBL" id="FQZB01000005">
    <property type="protein sequence ID" value="SHI98453.1"/>
    <property type="molecule type" value="Genomic_DNA"/>
</dbReference>
<dbReference type="AlphaFoldDB" id="A0A1M6FLD6"/>
<dbReference type="PANTHER" id="PTHR30615">
    <property type="entry name" value="UNCHARACTERIZED PROTEIN YJBQ-RELATED"/>
    <property type="match status" value="1"/>
</dbReference>
<sequence>MEFMNNLFKYNLTIDKKEAMVNITEYVNEAVLKSNIKNGIVVVYSPHTTAGITINENTDPDVVTDMLYGFEKNFPTKDRIYRHYEGNSHAHLKTSSVGASQSIILNKGELILGTWQAIYFCEFDGPRTRNFFVKVLEG</sequence>
<name>A0A1M6FLD6_9CLOT</name>
<dbReference type="NCBIfam" id="TIGR00149">
    <property type="entry name" value="TIGR00149_YjbQ"/>
    <property type="match status" value="1"/>
</dbReference>
<evidence type="ECO:0000313" key="3">
    <source>
        <dbReference type="Proteomes" id="UP000184310"/>
    </source>
</evidence>
<dbReference type="InterPro" id="IPR001602">
    <property type="entry name" value="UPF0047_YjbQ-like"/>
</dbReference>
<dbReference type="Gene3D" id="2.60.120.460">
    <property type="entry name" value="YjbQ-like"/>
    <property type="match status" value="1"/>
</dbReference>
<dbReference type="PIRSF" id="PIRSF004681">
    <property type="entry name" value="UCP004681"/>
    <property type="match status" value="1"/>
</dbReference>
<dbReference type="Pfam" id="PF01894">
    <property type="entry name" value="YjbQ"/>
    <property type="match status" value="1"/>
</dbReference>
<dbReference type="Proteomes" id="UP000184310">
    <property type="component" value="Unassembled WGS sequence"/>
</dbReference>
<organism evidence="2 3">
    <name type="scientific">Clostridium cavendishii DSM 21758</name>
    <dbReference type="NCBI Taxonomy" id="1121302"/>
    <lineage>
        <taxon>Bacteria</taxon>
        <taxon>Bacillati</taxon>
        <taxon>Bacillota</taxon>
        <taxon>Clostridia</taxon>
        <taxon>Eubacteriales</taxon>
        <taxon>Clostridiaceae</taxon>
        <taxon>Clostridium</taxon>
    </lineage>
</organism>
<gene>
    <name evidence="2" type="ORF">SAMN02745163_01170</name>
</gene>
<dbReference type="SUPFAM" id="SSF111038">
    <property type="entry name" value="YjbQ-like"/>
    <property type="match status" value="1"/>
</dbReference>
<proteinExistence type="inferred from homology"/>
<keyword evidence="3" id="KW-1185">Reference proteome</keyword>
<evidence type="ECO:0000313" key="2">
    <source>
        <dbReference type="EMBL" id="SHI98453.1"/>
    </source>
</evidence>
<reference evidence="2 3" key="1">
    <citation type="submission" date="2016-11" db="EMBL/GenBank/DDBJ databases">
        <authorList>
            <person name="Jaros S."/>
            <person name="Januszkiewicz K."/>
            <person name="Wedrychowicz H."/>
        </authorList>
    </citation>
    <scope>NUCLEOTIDE SEQUENCE [LARGE SCALE GENOMIC DNA]</scope>
    <source>
        <strain evidence="2 3">DSM 21758</strain>
    </source>
</reference>
<comment type="similarity">
    <text evidence="1">Belongs to the UPF0047 family.</text>
</comment>
<dbReference type="PANTHER" id="PTHR30615:SF8">
    <property type="entry name" value="UPF0047 PROTEIN C4A8.02C"/>
    <property type="match status" value="1"/>
</dbReference>
<dbReference type="PROSITE" id="PS01314">
    <property type="entry name" value="UPF0047"/>
    <property type="match status" value="1"/>
</dbReference>
<evidence type="ECO:0000256" key="1">
    <source>
        <dbReference type="ARBA" id="ARBA00005534"/>
    </source>
</evidence>
<protein>
    <submittedName>
        <fullName evidence="2">Secondary thiamine-phosphate synthase enzyme</fullName>
    </submittedName>
</protein>
<dbReference type="STRING" id="1121302.SAMN02745163_01170"/>
<dbReference type="InterPro" id="IPR035917">
    <property type="entry name" value="YjbQ-like_sf"/>
</dbReference>